<dbReference type="PANTHER" id="PTHR30105">
    <property type="entry name" value="UNCHARACTERIZED YIBQ-RELATED"/>
    <property type="match status" value="1"/>
</dbReference>
<dbReference type="InterPro" id="IPR011330">
    <property type="entry name" value="Glyco_hydro/deAcase_b/a-brl"/>
</dbReference>
<organism evidence="1 2">
    <name type="scientific">Jiella mangrovi</name>
    <dbReference type="NCBI Taxonomy" id="2821407"/>
    <lineage>
        <taxon>Bacteria</taxon>
        <taxon>Pseudomonadati</taxon>
        <taxon>Pseudomonadota</taxon>
        <taxon>Alphaproteobacteria</taxon>
        <taxon>Hyphomicrobiales</taxon>
        <taxon>Aurantimonadaceae</taxon>
        <taxon>Jiella</taxon>
    </lineage>
</organism>
<dbReference type="SUPFAM" id="SSF88713">
    <property type="entry name" value="Glycoside hydrolase/deacetylase"/>
    <property type="match status" value="1"/>
</dbReference>
<dbReference type="Gene3D" id="3.20.20.370">
    <property type="entry name" value="Glycoside hydrolase/deacetylase"/>
    <property type="match status" value="1"/>
</dbReference>
<dbReference type="InterPro" id="IPR006837">
    <property type="entry name" value="Divergent_DAC"/>
</dbReference>
<comment type="caution">
    <text evidence="1">The sequence shown here is derived from an EMBL/GenBank/DDBJ whole genome shotgun (WGS) entry which is preliminary data.</text>
</comment>
<dbReference type="Proteomes" id="UP000678276">
    <property type="component" value="Unassembled WGS sequence"/>
</dbReference>
<proteinExistence type="predicted"/>
<reference evidence="1 2" key="1">
    <citation type="submission" date="2021-04" db="EMBL/GenBank/DDBJ databases">
        <title>Whole genome sequence of Jiella sp. KSK16Y-1.</title>
        <authorList>
            <person name="Tuo L."/>
        </authorList>
    </citation>
    <scope>NUCLEOTIDE SEQUENCE [LARGE SCALE GENOMIC DNA]</scope>
    <source>
        <strain evidence="1 2">KSK16Y-1</strain>
    </source>
</reference>
<keyword evidence="2" id="KW-1185">Reference proteome</keyword>
<evidence type="ECO:0000313" key="2">
    <source>
        <dbReference type="Proteomes" id="UP000678276"/>
    </source>
</evidence>
<protein>
    <submittedName>
        <fullName evidence="1">Divergent polysaccharide deacetylase family protein</fullName>
    </submittedName>
</protein>
<dbReference type="Pfam" id="PF04748">
    <property type="entry name" value="Polysacc_deac_2"/>
    <property type="match status" value="1"/>
</dbReference>
<dbReference type="CDD" id="cd10936">
    <property type="entry name" value="CE4_DAC2"/>
    <property type="match status" value="1"/>
</dbReference>
<sequence length="384" mass="40505">MSIEGELYRPLGLNRPARRRLPRLPAASSLVLTAVSAVLLWGSAETALHSDTSRRFIDVLARTDGIAEPARKMATKAPVVAAPLAQRSAGPTIIGPDSATGVVTFRVEEPHDYRQSPAVAYLPDTDLIEDSPYGPLPVRAADGRRPFDVYRGASSGQPSTRIAIVVGGLGISQTGSMDAVEQLPAGVTLGFSPAGNSLDRWMQAARRAGHELLIQVPLEPFGYPAVNPGETTLTVKDAAAGDFASLFASLGKITNYVGVMNYMGARFTGDQSAMAPFIAELGRRGLMYLDDGSSMRSLGKDTAIADGVPSAAANIVLDETRDPAAIRRQLDMLEKVARAQGSAIGVASAFDQSIATIAAWIAPAQKRGIEIVPVSALAYDPEVR</sequence>
<name>A0ABS4BMS9_9HYPH</name>
<evidence type="ECO:0000313" key="1">
    <source>
        <dbReference type="EMBL" id="MBP0617980.1"/>
    </source>
</evidence>
<dbReference type="PANTHER" id="PTHR30105:SF2">
    <property type="entry name" value="DIVERGENT POLYSACCHARIDE DEACETYLASE SUPERFAMILY"/>
    <property type="match status" value="1"/>
</dbReference>
<dbReference type="EMBL" id="JAGJCF010000023">
    <property type="protein sequence ID" value="MBP0617980.1"/>
    <property type="molecule type" value="Genomic_DNA"/>
</dbReference>
<accession>A0ABS4BMS9</accession>
<gene>
    <name evidence="1" type="ORF">J6595_20565</name>
</gene>